<protein>
    <submittedName>
        <fullName evidence="1">Uncharacterized protein</fullName>
    </submittedName>
</protein>
<evidence type="ECO:0000313" key="1">
    <source>
        <dbReference type="EMBL" id="OGL78920.1"/>
    </source>
</evidence>
<reference evidence="1 2" key="1">
    <citation type="journal article" date="2016" name="Nat. Commun.">
        <title>Thousands of microbial genomes shed light on interconnected biogeochemical processes in an aquifer system.</title>
        <authorList>
            <person name="Anantharaman K."/>
            <person name="Brown C.T."/>
            <person name="Hug L.A."/>
            <person name="Sharon I."/>
            <person name="Castelle C.J."/>
            <person name="Probst A.J."/>
            <person name="Thomas B.C."/>
            <person name="Singh A."/>
            <person name="Wilkins M.J."/>
            <person name="Karaoz U."/>
            <person name="Brodie E.L."/>
            <person name="Williams K.H."/>
            <person name="Hubbard S.S."/>
            <person name="Banfield J.F."/>
        </authorList>
    </citation>
    <scope>NUCLEOTIDE SEQUENCE [LARGE SCALE GENOMIC DNA]</scope>
</reference>
<sequence>MKTKVVVLKQKRLELKKSQFEALVELFRRRQHQCWLSEEGGLASVPVVVDDVVEAILRDWWQS</sequence>
<organism evidence="1 2">
    <name type="scientific">Candidatus Uhrbacteria bacterium RIFCSPHIGHO2_12_FULL_54_23</name>
    <dbReference type="NCBI Taxonomy" id="1802397"/>
    <lineage>
        <taxon>Bacteria</taxon>
        <taxon>Candidatus Uhriibacteriota</taxon>
    </lineage>
</organism>
<dbReference type="EMBL" id="MGEF01000021">
    <property type="protein sequence ID" value="OGL78920.1"/>
    <property type="molecule type" value="Genomic_DNA"/>
</dbReference>
<comment type="caution">
    <text evidence="1">The sequence shown here is derived from an EMBL/GenBank/DDBJ whole genome shotgun (WGS) entry which is preliminary data.</text>
</comment>
<dbReference type="Proteomes" id="UP000176604">
    <property type="component" value="Unassembled WGS sequence"/>
</dbReference>
<accession>A0A1F7UKV2</accession>
<dbReference type="AlphaFoldDB" id="A0A1F7UKV2"/>
<dbReference type="STRING" id="1802397.A3J43_00875"/>
<name>A0A1F7UKV2_9BACT</name>
<gene>
    <name evidence="1" type="ORF">A3J43_00875</name>
</gene>
<proteinExistence type="predicted"/>
<evidence type="ECO:0000313" key="2">
    <source>
        <dbReference type="Proteomes" id="UP000176604"/>
    </source>
</evidence>